<organism evidence="12 13">
    <name type="scientific">Trichomonas vaginalis (strain ATCC PRA-98 / G3)</name>
    <dbReference type="NCBI Taxonomy" id="412133"/>
    <lineage>
        <taxon>Eukaryota</taxon>
        <taxon>Metamonada</taxon>
        <taxon>Parabasalia</taxon>
        <taxon>Trichomonadida</taxon>
        <taxon>Trichomonadidae</taxon>
        <taxon>Trichomonas</taxon>
    </lineage>
</organism>
<accession>A2G4A6</accession>
<dbReference type="SUPFAM" id="SSF68906">
    <property type="entry name" value="SAP domain"/>
    <property type="match status" value="1"/>
</dbReference>
<keyword evidence="8" id="KW-0862">Zinc</keyword>
<sequence length="391" mass="43301">MNLTKKLIFSFPITQVARPVVHALPQSNRPRFTANTPRPTLNKSNAFKPITRSPPPFEAPAPSVKATKADEIFPQNMQLQPTNNIALLTRGISLLSITQLRDLLRDYSLPTGGNKHVLVNRLIIFLETIGQSQQNLLSAFSAKLKKLLSIDADESASPSHSEEGSPTPQMQPAQTIPPEISQSLLQGSPSSLYELSDNNPAFGPVLISVNMNNSHSFTITTADKTLIPILQFVSAYPTVVISRIVIQIDGTFLTMRGPNFYTEMKQFMDRPTSFQVVSVEPETEIVGAIRWMKQVSIHRMIQMICMKEPARKMPLSGSSIPNGICPLTRKVIVRPGRGVNCMHGECYDISGFLCNAIKNNSWQCPICRKQVTLEEIRIDPFYFALASGSPV</sequence>
<dbReference type="InterPro" id="IPR003034">
    <property type="entry name" value="SAP_dom"/>
</dbReference>
<evidence type="ECO:0000313" key="13">
    <source>
        <dbReference type="Proteomes" id="UP000001542"/>
    </source>
</evidence>
<keyword evidence="9" id="KW-0539">Nucleus</keyword>
<proteinExistence type="inferred from homology"/>
<dbReference type="PROSITE" id="PS50800">
    <property type="entry name" value="SAP"/>
    <property type="match status" value="1"/>
</dbReference>
<feature type="region of interest" description="Disordered" evidence="10">
    <location>
        <begin position="153"/>
        <end position="175"/>
    </location>
</feature>
<gene>
    <name evidence="12" type="ORF">TVAG_187320</name>
</gene>
<dbReference type="OrthoDB" id="10263264at2759"/>
<protein>
    <submittedName>
        <fullName evidence="12">SAP domain containing protein</fullName>
    </submittedName>
</protein>
<evidence type="ECO:0000256" key="1">
    <source>
        <dbReference type="ARBA" id="ARBA00004123"/>
    </source>
</evidence>
<evidence type="ECO:0000259" key="11">
    <source>
        <dbReference type="PROSITE" id="PS50800"/>
    </source>
</evidence>
<dbReference type="UniPathway" id="UPA00886"/>
<evidence type="ECO:0000256" key="6">
    <source>
        <dbReference type="ARBA" id="ARBA00022771"/>
    </source>
</evidence>
<feature type="region of interest" description="Disordered" evidence="10">
    <location>
        <begin position="28"/>
        <end position="62"/>
    </location>
</feature>
<name>A2G4A6_TRIV3</name>
<evidence type="ECO:0000256" key="2">
    <source>
        <dbReference type="ARBA" id="ARBA00004718"/>
    </source>
</evidence>
<dbReference type="GO" id="GO:0016925">
    <property type="term" value="P:protein sumoylation"/>
    <property type="evidence" value="ECO:0000318"/>
    <property type="project" value="GO_Central"/>
</dbReference>
<reference evidence="12" key="2">
    <citation type="journal article" date="2007" name="Science">
        <title>Draft genome sequence of the sexually transmitted pathogen Trichomonas vaginalis.</title>
        <authorList>
            <person name="Carlton J.M."/>
            <person name="Hirt R.P."/>
            <person name="Silva J.C."/>
            <person name="Delcher A.L."/>
            <person name="Schatz M."/>
            <person name="Zhao Q."/>
            <person name="Wortman J.R."/>
            <person name="Bidwell S.L."/>
            <person name="Alsmark U.C.M."/>
            <person name="Besteiro S."/>
            <person name="Sicheritz-Ponten T."/>
            <person name="Noel C.J."/>
            <person name="Dacks J.B."/>
            <person name="Foster P.G."/>
            <person name="Simillion C."/>
            <person name="Van de Peer Y."/>
            <person name="Miranda-Saavedra D."/>
            <person name="Barton G.J."/>
            <person name="Westrop G.D."/>
            <person name="Mueller S."/>
            <person name="Dessi D."/>
            <person name="Fiori P.L."/>
            <person name="Ren Q."/>
            <person name="Paulsen I."/>
            <person name="Zhang H."/>
            <person name="Bastida-Corcuera F.D."/>
            <person name="Simoes-Barbosa A."/>
            <person name="Brown M.T."/>
            <person name="Hayes R.D."/>
            <person name="Mukherjee M."/>
            <person name="Okumura C.Y."/>
            <person name="Schneider R."/>
            <person name="Smith A.J."/>
            <person name="Vanacova S."/>
            <person name="Villalvazo M."/>
            <person name="Haas B.J."/>
            <person name="Pertea M."/>
            <person name="Feldblyum T.V."/>
            <person name="Utterback T.R."/>
            <person name="Shu C.L."/>
            <person name="Osoegawa K."/>
            <person name="de Jong P.J."/>
            <person name="Hrdy I."/>
            <person name="Horvathova L."/>
            <person name="Zubacova Z."/>
            <person name="Dolezal P."/>
            <person name="Malik S.B."/>
            <person name="Logsdon J.M. Jr."/>
            <person name="Henze K."/>
            <person name="Gupta A."/>
            <person name="Wang C.C."/>
            <person name="Dunne R.L."/>
            <person name="Upcroft J.A."/>
            <person name="Upcroft P."/>
            <person name="White O."/>
            <person name="Salzberg S.L."/>
            <person name="Tang P."/>
            <person name="Chiu C.-H."/>
            <person name="Lee Y.-S."/>
            <person name="Embley T.M."/>
            <person name="Coombs G.H."/>
            <person name="Mottram J.C."/>
            <person name="Tachezy J."/>
            <person name="Fraser-Liggett C.M."/>
            <person name="Johnson P.J."/>
        </authorList>
    </citation>
    <scope>NUCLEOTIDE SEQUENCE [LARGE SCALE GENOMIC DNA]</scope>
    <source>
        <strain evidence="12">G3</strain>
    </source>
</reference>
<keyword evidence="6" id="KW-0863">Zinc-finger</keyword>
<comment type="subcellular location">
    <subcellularLocation>
        <location evidence="1">Nucleus</location>
    </subcellularLocation>
</comment>
<evidence type="ECO:0000256" key="9">
    <source>
        <dbReference type="ARBA" id="ARBA00023242"/>
    </source>
</evidence>
<evidence type="ECO:0000256" key="5">
    <source>
        <dbReference type="ARBA" id="ARBA00022723"/>
    </source>
</evidence>
<dbReference type="GO" id="GO:0008270">
    <property type="term" value="F:zinc ion binding"/>
    <property type="evidence" value="ECO:0007669"/>
    <property type="project" value="UniProtKB-KW"/>
</dbReference>
<dbReference type="InterPro" id="IPR036361">
    <property type="entry name" value="SAP_dom_sf"/>
</dbReference>
<dbReference type="InterPro" id="IPR004181">
    <property type="entry name" value="Znf_MIZ"/>
</dbReference>
<keyword evidence="13" id="KW-1185">Reference proteome</keyword>
<reference evidence="12" key="1">
    <citation type="submission" date="2006-10" db="EMBL/GenBank/DDBJ databases">
        <authorList>
            <person name="Amadeo P."/>
            <person name="Zhao Q."/>
            <person name="Wortman J."/>
            <person name="Fraser-Liggett C."/>
            <person name="Carlton J."/>
        </authorList>
    </citation>
    <scope>NUCLEOTIDE SEQUENCE</scope>
    <source>
        <strain evidence="12">G3</strain>
    </source>
</reference>
<feature type="compositionally biased region" description="Polar residues" evidence="10">
    <location>
        <begin position="156"/>
        <end position="174"/>
    </location>
</feature>
<dbReference type="Pfam" id="PF02891">
    <property type="entry name" value="zf-MIZ"/>
    <property type="match status" value="1"/>
</dbReference>
<dbReference type="Pfam" id="PF02037">
    <property type="entry name" value="SAP"/>
    <property type="match status" value="1"/>
</dbReference>
<dbReference type="VEuPathDB" id="TrichDB:TVAG_187320"/>
<dbReference type="CDD" id="cd16650">
    <property type="entry name" value="SP-RING_PIAS-like"/>
    <property type="match status" value="1"/>
</dbReference>
<comment type="pathway">
    <text evidence="2">Protein modification; protein sumoylation.</text>
</comment>
<dbReference type="Gene3D" id="1.10.720.30">
    <property type="entry name" value="SAP domain"/>
    <property type="match status" value="1"/>
</dbReference>
<dbReference type="PANTHER" id="PTHR10782:SF4">
    <property type="entry name" value="TONALLI, ISOFORM E"/>
    <property type="match status" value="1"/>
</dbReference>
<evidence type="ECO:0000256" key="4">
    <source>
        <dbReference type="ARBA" id="ARBA00022679"/>
    </source>
</evidence>
<comment type="similarity">
    <text evidence="3">Belongs to the PIAS family.</text>
</comment>
<dbReference type="PANTHER" id="PTHR10782">
    <property type="entry name" value="ZINC FINGER MIZ DOMAIN-CONTAINING PROTEIN"/>
    <property type="match status" value="1"/>
</dbReference>
<feature type="domain" description="SAP" evidence="11">
    <location>
        <begin position="92"/>
        <end position="126"/>
    </location>
</feature>
<dbReference type="EMBL" id="DS114367">
    <property type="protein sequence ID" value="EAX88006.1"/>
    <property type="molecule type" value="Genomic_DNA"/>
</dbReference>
<dbReference type="AlphaFoldDB" id="A2G4A6"/>
<dbReference type="GO" id="GO:0061665">
    <property type="term" value="F:SUMO ligase activity"/>
    <property type="evidence" value="ECO:0000318"/>
    <property type="project" value="GO_Central"/>
</dbReference>
<evidence type="ECO:0000256" key="3">
    <source>
        <dbReference type="ARBA" id="ARBA00005383"/>
    </source>
</evidence>
<evidence type="ECO:0000256" key="7">
    <source>
        <dbReference type="ARBA" id="ARBA00022786"/>
    </source>
</evidence>
<evidence type="ECO:0000256" key="10">
    <source>
        <dbReference type="SAM" id="MobiDB-lite"/>
    </source>
</evidence>
<keyword evidence="5" id="KW-0479">Metal-binding</keyword>
<dbReference type="GO" id="GO:0000785">
    <property type="term" value="C:chromatin"/>
    <property type="evidence" value="ECO:0000318"/>
    <property type="project" value="GO_Central"/>
</dbReference>
<dbReference type="Proteomes" id="UP000001542">
    <property type="component" value="Unassembled WGS sequence"/>
</dbReference>
<evidence type="ECO:0000256" key="8">
    <source>
        <dbReference type="ARBA" id="ARBA00022833"/>
    </source>
</evidence>
<dbReference type="RefSeq" id="XP_001300936.1">
    <property type="nucleotide sequence ID" value="XM_001300935.1"/>
</dbReference>
<dbReference type="InParanoid" id="A2G4A6"/>
<feature type="compositionally biased region" description="Polar residues" evidence="10">
    <location>
        <begin position="28"/>
        <end position="45"/>
    </location>
</feature>
<dbReference type="Gene3D" id="3.30.40.10">
    <property type="entry name" value="Zinc/RING finger domain, C3HC4 (zinc finger)"/>
    <property type="match status" value="1"/>
</dbReference>
<dbReference type="VEuPathDB" id="TrichDB:TVAGG3_0542750"/>
<evidence type="ECO:0000313" key="12">
    <source>
        <dbReference type="EMBL" id="EAX88006.1"/>
    </source>
</evidence>
<dbReference type="InterPro" id="IPR013083">
    <property type="entry name" value="Znf_RING/FYVE/PHD"/>
</dbReference>
<dbReference type="SMART" id="SM00513">
    <property type="entry name" value="SAP"/>
    <property type="match status" value="1"/>
</dbReference>
<dbReference type="STRING" id="5722.A2G4A6"/>
<keyword evidence="4" id="KW-0808">Transferase</keyword>
<dbReference type="GO" id="GO:0005634">
    <property type="term" value="C:nucleus"/>
    <property type="evidence" value="ECO:0007669"/>
    <property type="project" value="UniProtKB-SubCell"/>
</dbReference>
<keyword evidence="7" id="KW-0833">Ubl conjugation pathway</keyword>
<dbReference type="KEGG" id="tva:4745662"/>